<sequence length="333" mass="37037">MPPPFDTGFTSTTSLSAPPKYIPPASGSLSDAYVHRKADFHKTLSDVTSCKASCATKVSSLTSLLSTIELGFAPALERMRLEEERLTSEIARRRLLTETMIVDKIANLQAPVKQQLKLVEQQKAGIDSCAEIVKSALGLDPQQLIRAYPRVELEARQVLAAYQHLERIEEVKVEAVTPDMYPRSFLDGLQLVVPGGRKKKDAPSEFANFCEAELASPSKGAREKDEIIRKLVDAVEKLEVLKELREEGEEFEREQEGVVRQARREVGRSRREGQRERVGEETAKVSPTLAMSGVGGGERAVRILERRLKQAEGKKGGRGFMMPTMSQYAKQKL</sequence>
<dbReference type="EMBL" id="BRYB01002127">
    <property type="protein sequence ID" value="GMI40109.1"/>
    <property type="molecule type" value="Genomic_DNA"/>
</dbReference>
<name>A0ABQ6N3X6_9STRA</name>
<reference evidence="2 3" key="1">
    <citation type="journal article" date="2023" name="Commun. Biol.">
        <title>Genome analysis of Parmales, the sister group of diatoms, reveals the evolutionary specialization of diatoms from phago-mixotrophs to photoautotrophs.</title>
        <authorList>
            <person name="Ban H."/>
            <person name="Sato S."/>
            <person name="Yoshikawa S."/>
            <person name="Yamada K."/>
            <person name="Nakamura Y."/>
            <person name="Ichinomiya M."/>
            <person name="Sato N."/>
            <person name="Blanc-Mathieu R."/>
            <person name="Endo H."/>
            <person name="Kuwata A."/>
            <person name="Ogata H."/>
        </authorList>
    </citation>
    <scope>NUCLEOTIDE SEQUENCE [LARGE SCALE GENOMIC DNA]</scope>
</reference>
<feature type="region of interest" description="Disordered" evidence="1">
    <location>
        <begin position="258"/>
        <end position="283"/>
    </location>
</feature>
<protein>
    <submittedName>
        <fullName evidence="2">Uncharacterized protein</fullName>
    </submittedName>
</protein>
<organism evidence="2 3">
    <name type="scientific">Tetraparma gracilis</name>
    <dbReference type="NCBI Taxonomy" id="2962635"/>
    <lineage>
        <taxon>Eukaryota</taxon>
        <taxon>Sar</taxon>
        <taxon>Stramenopiles</taxon>
        <taxon>Ochrophyta</taxon>
        <taxon>Bolidophyceae</taxon>
        <taxon>Parmales</taxon>
        <taxon>Triparmaceae</taxon>
        <taxon>Tetraparma</taxon>
    </lineage>
</organism>
<feature type="compositionally biased region" description="Polar residues" evidence="1">
    <location>
        <begin position="324"/>
        <end position="333"/>
    </location>
</feature>
<evidence type="ECO:0000313" key="2">
    <source>
        <dbReference type="EMBL" id="GMI40109.1"/>
    </source>
</evidence>
<accession>A0ABQ6N3X6</accession>
<feature type="region of interest" description="Disordered" evidence="1">
    <location>
        <begin position="312"/>
        <end position="333"/>
    </location>
</feature>
<evidence type="ECO:0000313" key="3">
    <source>
        <dbReference type="Proteomes" id="UP001165060"/>
    </source>
</evidence>
<evidence type="ECO:0000256" key="1">
    <source>
        <dbReference type="SAM" id="MobiDB-lite"/>
    </source>
</evidence>
<dbReference type="Proteomes" id="UP001165060">
    <property type="component" value="Unassembled WGS sequence"/>
</dbReference>
<keyword evidence="3" id="KW-1185">Reference proteome</keyword>
<comment type="caution">
    <text evidence="2">The sequence shown here is derived from an EMBL/GenBank/DDBJ whole genome shotgun (WGS) entry which is preliminary data.</text>
</comment>
<proteinExistence type="predicted"/>
<gene>
    <name evidence="2" type="ORF">TeGR_g8435</name>
</gene>